<keyword evidence="10" id="KW-1185">Reference proteome</keyword>
<dbReference type="SUPFAM" id="SSF51735">
    <property type="entry name" value="NAD(P)-binding Rossmann-fold domains"/>
    <property type="match status" value="1"/>
</dbReference>
<protein>
    <recommendedName>
        <fullName evidence="3">Glycosyl hydrolase family 109 protein</fullName>
    </recommendedName>
</protein>
<evidence type="ECO:0000259" key="7">
    <source>
        <dbReference type="Pfam" id="PF01408"/>
    </source>
</evidence>
<feature type="domain" description="Glycosyl hydrolase 109 C-terminal" evidence="8">
    <location>
        <begin position="208"/>
        <end position="375"/>
    </location>
</feature>
<gene>
    <name evidence="9" type="ORF">LX15_006304</name>
</gene>
<evidence type="ECO:0000256" key="2">
    <source>
        <dbReference type="ARBA" id="ARBA00009329"/>
    </source>
</evidence>
<evidence type="ECO:0000256" key="1">
    <source>
        <dbReference type="ARBA" id="ARBA00001911"/>
    </source>
</evidence>
<dbReference type="PROSITE" id="PS51318">
    <property type="entry name" value="TAT"/>
    <property type="match status" value="1"/>
</dbReference>
<evidence type="ECO:0000256" key="3">
    <source>
        <dbReference type="ARBA" id="ARBA00016631"/>
    </source>
</evidence>
<comment type="cofactor">
    <cofactor evidence="1">
        <name>NAD(+)</name>
        <dbReference type="ChEBI" id="CHEBI:57540"/>
    </cofactor>
</comment>
<dbReference type="InterPro" id="IPR006311">
    <property type="entry name" value="TAT_signal"/>
</dbReference>
<sequence length="469" mass="52446">MVERPDPESQVSRRTLFRTGVVAGAALGVGGLPGFASAADPLSGVGEDERSWPAPQGASMIDVPYERHEHVRVGVIGLGNRGLGMIPLFLAVPGTKVTAVCDTNPEAVRRAVRQVRDAGHPEPAPYAGGDHDFEKLCARDDVDLVYVATPWEWHAPMALAALRNGKHVGVECPLAMTLRELWELVDASERHRRHCIQLENCCYGRNELRVLRMVHEGRFGELLHGAGAYIHDLRELMFSDTYYAGEWRRTWHTRINGDLYPTHGLGPVANYMDVNRGDRLVRMTAMSTPALGLAEYRQQHEQPGDSSWRERYVKGDTTMSLIQTARGRVIRLQHTVSNPHPYSRLNQIAGTKGVFEDYPPRIYLEPDHSGDRWADFDDYARYDHWLWTDVGPGPGGHGGMDYLMLYRTIQTMRLGLVPDIDVYDSATWSAPVALSAESIRRGGAPVPFPDFTRGRWRQSRAGVDRPKPA</sequence>
<comment type="caution">
    <text evidence="9">The sequence shown here is derived from an EMBL/GenBank/DDBJ whole genome shotgun (WGS) entry which is preliminary data.</text>
</comment>
<dbReference type="PANTHER" id="PTHR43818">
    <property type="entry name" value="BCDNA.GH03377"/>
    <property type="match status" value="1"/>
</dbReference>
<dbReference type="Gene3D" id="3.30.360.10">
    <property type="entry name" value="Dihydrodipicolinate Reductase, domain 2"/>
    <property type="match status" value="1"/>
</dbReference>
<evidence type="ECO:0000313" key="10">
    <source>
        <dbReference type="Proteomes" id="UP001205311"/>
    </source>
</evidence>
<dbReference type="Proteomes" id="UP001205311">
    <property type="component" value="Unassembled WGS sequence"/>
</dbReference>
<dbReference type="InterPro" id="IPR000683">
    <property type="entry name" value="Gfo/Idh/MocA-like_OxRdtase_N"/>
</dbReference>
<dbReference type="RefSeq" id="WP_253674778.1">
    <property type="nucleotide sequence ID" value="NZ_JAMTCP010000077.1"/>
</dbReference>
<dbReference type="Pfam" id="PF21252">
    <property type="entry name" value="Glyco_hydro_109_C"/>
    <property type="match status" value="1"/>
</dbReference>
<feature type="domain" description="Gfo/Idh/MocA-like oxidoreductase N-terminal" evidence="7">
    <location>
        <begin position="71"/>
        <end position="193"/>
    </location>
</feature>
<evidence type="ECO:0000256" key="6">
    <source>
        <dbReference type="ARBA" id="ARBA00023295"/>
    </source>
</evidence>
<evidence type="ECO:0000313" key="9">
    <source>
        <dbReference type="EMBL" id="MCP2262564.1"/>
    </source>
</evidence>
<dbReference type="InterPro" id="IPR049303">
    <property type="entry name" value="Glyco_hydro_109_C"/>
</dbReference>
<name>A0ABT1I488_STRSD</name>
<reference evidence="9 10" key="1">
    <citation type="submission" date="2022-06" db="EMBL/GenBank/DDBJ databases">
        <title>Genomic Encyclopedia of Archaeal and Bacterial Type Strains, Phase II (KMG-II): from individual species to whole genera.</title>
        <authorList>
            <person name="Goeker M."/>
        </authorList>
    </citation>
    <scope>NUCLEOTIDE SEQUENCE [LARGE SCALE GENOMIC DNA]</scope>
    <source>
        <strain evidence="9 10">DSM 40477</strain>
    </source>
</reference>
<keyword evidence="5" id="KW-0520">NAD</keyword>
<accession>A0ABT1I488</accession>
<evidence type="ECO:0000256" key="4">
    <source>
        <dbReference type="ARBA" id="ARBA00022801"/>
    </source>
</evidence>
<keyword evidence="4" id="KW-0378">Hydrolase</keyword>
<evidence type="ECO:0000259" key="8">
    <source>
        <dbReference type="Pfam" id="PF21252"/>
    </source>
</evidence>
<organism evidence="9 10">
    <name type="scientific">Streptoalloteichus tenebrarius (strain ATCC 17920 / DSM 40477 / JCM 4838 / CBS 697.72 / NBRC 16177 / NCIMB 11028 / NRRL B-12390 / A12253. 1 / ISP 5477)</name>
    <name type="common">Streptomyces tenebrarius</name>
    <dbReference type="NCBI Taxonomy" id="1933"/>
    <lineage>
        <taxon>Bacteria</taxon>
        <taxon>Bacillati</taxon>
        <taxon>Actinomycetota</taxon>
        <taxon>Actinomycetes</taxon>
        <taxon>Pseudonocardiales</taxon>
        <taxon>Pseudonocardiaceae</taxon>
        <taxon>Streptoalloteichus</taxon>
    </lineage>
</organism>
<dbReference type="PANTHER" id="PTHR43818:SF1">
    <property type="entry name" value="GLYCOSYL HYDROLASE FAMILY 109 PROTEIN"/>
    <property type="match status" value="1"/>
</dbReference>
<dbReference type="InterPro" id="IPR050463">
    <property type="entry name" value="Gfo/Idh/MocA_oxidrdct_glycsds"/>
</dbReference>
<dbReference type="Pfam" id="PF01408">
    <property type="entry name" value="GFO_IDH_MocA"/>
    <property type="match status" value="1"/>
</dbReference>
<dbReference type="InterPro" id="IPR036291">
    <property type="entry name" value="NAD(P)-bd_dom_sf"/>
</dbReference>
<comment type="similarity">
    <text evidence="2">Belongs to the Gfo/Idh/MocA family. Glycosyl hydrolase 109 subfamily.</text>
</comment>
<dbReference type="EMBL" id="JAMTCP010000077">
    <property type="protein sequence ID" value="MCP2262564.1"/>
    <property type="molecule type" value="Genomic_DNA"/>
</dbReference>
<proteinExistence type="inferred from homology"/>
<keyword evidence="6" id="KW-0326">Glycosidase</keyword>
<evidence type="ECO:0000256" key="5">
    <source>
        <dbReference type="ARBA" id="ARBA00023027"/>
    </source>
</evidence>
<dbReference type="Gene3D" id="3.40.50.720">
    <property type="entry name" value="NAD(P)-binding Rossmann-like Domain"/>
    <property type="match status" value="1"/>
</dbReference>